<dbReference type="GeneID" id="93760824"/>
<feature type="domain" description="LamG-like jellyroll fold" evidence="4">
    <location>
        <begin position="444"/>
        <end position="604"/>
    </location>
</feature>
<feature type="compositionally biased region" description="Basic and acidic residues" evidence="3">
    <location>
        <begin position="21"/>
        <end position="33"/>
    </location>
</feature>
<evidence type="ECO:0000256" key="3">
    <source>
        <dbReference type="SAM" id="MobiDB-lite"/>
    </source>
</evidence>
<organism evidence="5 6">
    <name type="scientific">Streptomyces bobili</name>
    <dbReference type="NCBI Taxonomy" id="67280"/>
    <lineage>
        <taxon>Bacteria</taxon>
        <taxon>Bacillati</taxon>
        <taxon>Actinomycetota</taxon>
        <taxon>Actinomycetes</taxon>
        <taxon>Kitasatosporales</taxon>
        <taxon>Streptomycetaceae</taxon>
        <taxon>Streptomyces</taxon>
    </lineage>
</organism>
<dbReference type="RefSeq" id="WP_328734510.1">
    <property type="nucleotide sequence ID" value="NZ_CP108038.1"/>
</dbReference>
<feature type="region of interest" description="Disordered" evidence="3">
    <location>
        <begin position="1"/>
        <end position="46"/>
    </location>
</feature>
<dbReference type="EMBL" id="CP108038">
    <property type="protein sequence ID" value="WUN85948.1"/>
    <property type="molecule type" value="Genomic_DNA"/>
</dbReference>
<accession>A0ABZ1QTA2</accession>
<reference evidence="5" key="1">
    <citation type="submission" date="2022-10" db="EMBL/GenBank/DDBJ databases">
        <title>The complete genomes of actinobacterial strains from the NBC collection.</title>
        <authorList>
            <person name="Joergensen T.S."/>
            <person name="Alvarez Arevalo M."/>
            <person name="Sterndorff E.B."/>
            <person name="Faurdal D."/>
            <person name="Vuksanovic O."/>
            <person name="Mourched A.-S."/>
            <person name="Charusanti P."/>
            <person name="Shaw S."/>
            <person name="Blin K."/>
            <person name="Weber T."/>
        </authorList>
    </citation>
    <scope>NUCLEOTIDE SEQUENCE</scope>
    <source>
        <strain evidence="5">NBC_00302</strain>
    </source>
</reference>
<dbReference type="SUPFAM" id="SSF49899">
    <property type="entry name" value="Concanavalin A-like lectins/glucanases"/>
    <property type="match status" value="2"/>
</dbReference>
<evidence type="ECO:0000313" key="6">
    <source>
        <dbReference type="Proteomes" id="UP001432071"/>
    </source>
</evidence>
<dbReference type="Proteomes" id="UP001432071">
    <property type="component" value="Chromosome"/>
</dbReference>
<evidence type="ECO:0000259" key="4">
    <source>
        <dbReference type="SMART" id="SM00560"/>
    </source>
</evidence>
<dbReference type="InterPro" id="IPR006558">
    <property type="entry name" value="LamG-like"/>
</dbReference>
<keyword evidence="6" id="KW-1185">Reference proteome</keyword>
<dbReference type="SMART" id="SM00560">
    <property type="entry name" value="LamGL"/>
    <property type="match status" value="2"/>
</dbReference>
<dbReference type="PANTHER" id="PTHR46943:SF1">
    <property type="entry name" value="PENTRAXIN-RELATED PROTEIN PTX3"/>
    <property type="match status" value="1"/>
</dbReference>
<protein>
    <submittedName>
        <fullName evidence="5">LamG domain-containing protein</fullName>
    </submittedName>
</protein>
<dbReference type="PANTHER" id="PTHR46943">
    <property type="entry name" value="PENTRAXIN-RELATED PROTEIN PTX3"/>
    <property type="match status" value="1"/>
</dbReference>
<evidence type="ECO:0000256" key="1">
    <source>
        <dbReference type="ARBA" id="ARBA00022729"/>
    </source>
</evidence>
<proteinExistence type="predicted"/>
<dbReference type="Pfam" id="PF13385">
    <property type="entry name" value="Laminin_G_3"/>
    <property type="match status" value="1"/>
</dbReference>
<feature type="domain" description="LamG-like jellyroll fold" evidence="4">
    <location>
        <begin position="228"/>
        <end position="367"/>
    </location>
</feature>
<evidence type="ECO:0000313" key="5">
    <source>
        <dbReference type="EMBL" id="WUN85948.1"/>
    </source>
</evidence>
<name>A0ABZ1QTA2_9ACTN</name>
<dbReference type="InterPro" id="IPR042837">
    <property type="entry name" value="PTX3"/>
</dbReference>
<gene>
    <name evidence="5" type="ORF">OHT53_07620</name>
</gene>
<keyword evidence="1" id="KW-0732">Signal</keyword>
<dbReference type="InterPro" id="IPR013320">
    <property type="entry name" value="ConA-like_dom_sf"/>
</dbReference>
<dbReference type="Gene3D" id="2.60.120.200">
    <property type="match status" value="2"/>
</dbReference>
<sequence>MLTPAAPMAHAATGGQPSYSADERARAEHGRDDGEPDGTAPGAPGVTIAAPYSECLANDCQAAGGPGVDVTFTLSPNEADTDVVSYDYRLSSESVWRTVSGATVTVTLTPQLSGLHFLDVRARDDVGRGRLGATTRVSFKVAEGHGESGRWRFAEAEGAALDSGTSQGDRHDVVLSGGATRDERGRRGLITHDPQGVALPDPVTDRGLLLDGTAGYAATEGPVVGAGASYTLSAWVRPESLGSTDQVVLAQGGSGGLRLLYDGARGTWALRNDTEGGPGQVTVAAGLPAVAGVWTHLAAMYDAAAGQVRLYVNGRLQAQESAVALVAEDGPLEFGRAASATASTGYAGYFAGSLDEVAIWQRPLTDTEIGDEARVVVNAGHNAVELVADWSATGQSGATLADTASGYAPELLLSGSAALDGRAIVLDGVDGAATADGPLVDDTGSFTVSAEVTLDAAAISTKPVGFVGQVLGWRSADGSVWGLWYQVTGTRTVLDPDTFEEVAVPVGAWRFGRRNADGSQTAVTSDEPARLDGPVRLTGVHDAQDAMIELYVGSARNGGAVPFTATPGSGDFTVGAVPEAGSWTDRLPARVTGVRVWAGAMASPQQIAVVVGG</sequence>
<keyword evidence="2" id="KW-1015">Disulfide bond</keyword>
<evidence type="ECO:0000256" key="2">
    <source>
        <dbReference type="ARBA" id="ARBA00023157"/>
    </source>
</evidence>